<protein>
    <recommendedName>
        <fullName evidence="4">F-box domain-containing protein</fullName>
    </recommendedName>
</protein>
<sequence>MRNLPLEIVDRIVDFLPIRGQVDAPRQRTPEGEGCCPRLAPYATVSPNSSRRSSVASGDRWTSATSNSKNARVISPTRGDAA</sequence>
<keyword evidence="3" id="KW-1185">Reference proteome</keyword>
<proteinExistence type="predicted"/>
<dbReference type="EMBL" id="JAQQWM010000009">
    <property type="protein sequence ID" value="KAK8045721.1"/>
    <property type="molecule type" value="Genomic_DNA"/>
</dbReference>
<feature type="compositionally biased region" description="Low complexity" evidence="1">
    <location>
        <begin position="45"/>
        <end position="57"/>
    </location>
</feature>
<gene>
    <name evidence="2" type="ORF">PG996_013785</name>
</gene>
<name>A0ABR1TGG1_9PEZI</name>
<evidence type="ECO:0000256" key="1">
    <source>
        <dbReference type="SAM" id="MobiDB-lite"/>
    </source>
</evidence>
<feature type="region of interest" description="Disordered" evidence="1">
    <location>
        <begin position="24"/>
        <end position="82"/>
    </location>
</feature>
<evidence type="ECO:0000313" key="2">
    <source>
        <dbReference type="EMBL" id="KAK8045721.1"/>
    </source>
</evidence>
<organism evidence="2 3">
    <name type="scientific">Apiospora saccharicola</name>
    <dbReference type="NCBI Taxonomy" id="335842"/>
    <lineage>
        <taxon>Eukaryota</taxon>
        <taxon>Fungi</taxon>
        <taxon>Dikarya</taxon>
        <taxon>Ascomycota</taxon>
        <taxon>Pezizomycotina</taxon>
        <taxon>Sordariomycetes</taxon>
        <taxon>Xylariomycetidae</taxon>
        <taxon>Amphisphaeriales</taxon>
        <taxon>Apiosporaceae</taxon>
        <taxon>Apiospora</taxon>
    </lineage>
</organism>
<accession>A0ABR1TGG1</accession>
<evidence type="ECO:0000313" key="3">
    <source>
        <dbReference type="Proteomes" id="UP001446871"/>
    </source>
</evidence>
<reference evidence="2 3" key="1">
    <citation type="submission" date="2023-01" db="EMBL/GenBank/DDBJ databases">
        <title>Analysis of 21 Apiospora genomes using comparative genomics revels a genus with tremendous synthesis potential of carbohydrate active enzymes and secondary metabolites.</title>
        <authorList>
            <person name="Sorensen T."/>
        </authorList>
    </citation>
    <scope>NUCLEOTIDE SEQUENCE [LARGE SCALE GENOMIC DNA]</scope>
    <source>
        <strain evidence="2 3">CBS 83171</strain>
    </source>
</reference>
<comment type="caution">
    <text evidence="2">The sequence shown here is derived from an EMBL/GenBank/DDBJ whole genome shotgun (WGS) entry which is preliminary data.</text>
</comment>
<dbReference type="Proteomes" id="UP001446871">
    <property type="component" value="Unassembled WGS sequence"/>
</dbReference>
<evidence type="ECO:0008006" key="4">
    <source>
        <dbReference type="Google" id="ProtNLM"/>
    </source>
</evidence>
<feature type="compositionally biased region" description="Polar residues" evidence="1">
    <location>
        <begin position="60"/>
        <end position="70"/>
    </location>
</feature>